<protein>
    <recommendedName>
        <fullName evidence="5">DUF4168 domain-containing protein</fullName>
    </recommendedName>
</protein>
<keyword evidence="1" id="KW-0175">Coiled coil</keyword>
<feature type="coiled-coil region" evidence="1">
    <location>
        <begin position="44"/>
        <end position="103"/>
    </location>
</feature>
<organism evidence="3 4">
    <name type="scientific">Nitrosomonas supralitoralis</name>
    <dbReference type="NCBI Taxonomy" id="2116706"/>
    <lineage>
        <taxon>Bacteria</taxon>
        <taxon>Pseudomonadati</taxon>
        <taxon>Pseudomonadota</taxon>
        <taxon>Betaproteobacteria</taxon>
        <taxon>Nitrosomonadales</taxon>
        <taxon>Nitrosomonadaceae</taxon>
        <taxon>Nitrosomonas</taxon>
    </lineage>
</organism>
<name>A0A2P7NTR1_9PROT</name>
<dbReference type="AlphaFoldDB" id="A0A2P7NTR1"/>
<dbReference type="Proteomes" id="UP000241912">
    <property type="component" value="Unassembled WGS sequence"/>
</dbReference>
<proteinExistence type="predicted"/>
<feature type="chain" id="PRO_5015113566" description="DUF4168 domain-containing protein" evidence="2">
    <location>
        <begin position="25"/>
        <end position="127"/>
    </location>
</feature>
<feature type="signal peptide" evidence="2">
    <location>
        <begin position="1"/>
        <end position="24"/>
    </location>
</feature>
<dbReference type="RefSeq" id="WP_106707374.1">
    <property type="nucleotide sequence ID" value="NZ_PXXU01000034.1"/>
</dbReference>
<reference evidence="3 4" key="1">
    <citation type="submission" date="2018-03" db="EMBL/GenBank/DDBJ databases">
        <title>Draft genome of Nitrosomonas supralitoralis APG5.</title>
        <authorList>
            <person name="Urakawa H."/>
            <person name="Lopez J.V."/>
        </authorList>
    </citation>
    <scope>NUCLEOTIDE SEQUENCE [LARGE SCALE GENOMIC DNA]</scope>
    <source>
        <strain evidence="3 4">APG5</strain>
    </source>
</reference>
<comment type="caution">
    <text evidence="3">The sequence shown here is derived from an EMBL/GenBank/DDBJ whole genome shotgun (WGS) entry which is preliminary data.</text>
</comment>
<dbReference type="OrthoDB" id="8562971at2"/>
<keyword evidence="4" id="KW-1185">Reference proteome</keyword>
<evidence type="ECO:0000256" key="1">
    <source>
        <dbReference type="SAM" id="Coils"/>
    </source>
</evidence>
<evidence type="ECO:0000313" key="3">
    <source>
        <dbReference type="EMBL" id="PSJ16856.1"/>
    </source>
</evidence>
<accession>A0A2P7NTR1</accession>
<dbReference type="EMBL" id="PXXU01000034">
    <property type="protein sequence ID" value="PSJ16856.1"/>
    <property type="molecule type" value="Genomic_DNA"/>
</dbReference>
<evidence type="ECO:0000313" key="4">
    <source>
        <dbReference type="Proteomes" id="UP000241912"/>
    </source>
</evidence>
<evidence type="ECO:0000256" key="2">
    <source>
        <dbReference type="SAM" id="SignalP"/>
    </source>
</evidence>
<sequence length="127" mass="14556">MKTQKSLRLILTLALSFTASSVFAVEGIDDSNHTALAEYYEIIAKETEAKLQQNKAALEEYEMHPYYYGRQGQDFRSHTVANIREYEAVLEESMNNAELHREMLMGHDNSAINKARINLDQDTSVIR</sequence>
<gene>
    <name evidence="3" type="ORF">C7H79_11295</name>
</gene>
<keyword evidence="2" id="KW-0732">Signal</keyword>
<evidence type="ECO:0008006" key="5">
    <source>
        <dbReference type="Google" id="ProtNLM"/>
    </source>
</evidence>